<dbReference type="eggNOG" id="COG0456">
    <property type="taxonomic scope" value="Bacteria"/>
</dbReference>
<protein>
    <submittedName>
        <fullName evidence="4">GCN5-related N-acetyltransferase</fullName>
    </submittedName>
</protein>
<keyword evidence="1 4" id="KW-0808">Transferase</keyword>
<dbReference type="RefSeq" id="WP_012921161.1">
    <property type="nucleotide sequence ID" value="NC_013729.1"/>
</dbReference>
<keyword evidence="5" id="KW-1185">Reference proteome</keyword>
<dbReference type="PANTHER" id="PTHR43877:SF2">
    <property type="entry name" value="AMINOALKYLPHOSPHONATE N-ACETYLTRANSFERASE-RELATED"/>
    <property type="match status" value="1"/>
</dbReference>
<dbReference type="PANTHER" id="PTHR43877">
    <property type="entry name" value="AMINOALKYLPHOSPHONATE N-ACETYLTRANSFERASE-RELATED-RELATED"/>
    <property type="match status" value="1"/>
</dbReference>
<dbReference type="CDD" id="cd04301">
    <property type="entry name" value="NAT_SF"/>
    <property type="match status" value="1"/>
</dbReference>
<dbReference type="PROSITE" id="PS51186">
    <property type="entry name" value="GNAT"/>
    <property type="match status" value="1"/>
</dbReference>
<gene>
    <name evidence="4" type="ordered locus">Kfla_3548</name>
</gene>
<evidence type="ECO:0000313" key="4">
    <source>
        <dbReference type="EMBL" id="ADB32605.1"/>
    </source>
</evidence>
<evidence type="ECO:0000313" key="5">
    <source>
        <dbReference type="Proteomes" id="UP000007967"/>
    </source>
</evidence>
<sequence length="158" mass="16876">MSQPNVRTAIAADLDGLVSSCAALFAEDAAERDHLRNAAWPATHGAEWCTGLLADPNALVLVATTGDEEVVGHLIGGFRPPSEMWTASRAELVSMYVRPAVRGGGAGGRLIDGFVAWARDRGAARLEVNAYAANENALRLYERHGFRRHSVQLVADAP</sequence>
<dbReference type="InterPro" id="IPR016181">
    <property type="entry name" value="Acyl_CoA_acyltransferase"/>
</dbReference>
<accession>D2PMQ3</accession>
<dbReference type="InterPro" id="IPR050832">
    <property type="entry name" value="Bact_Acetyltransf"/>
</dbReference>
<keyword evidence="2" id="KW-0012">Acyltransferase</keyword>
<name>D2PMQ3_KRIFD</name>
<dbReference type="KEGG" id="kfl:Kfla_3548"/>
<evidence type="ECO:0000256" key="1">
    <source>
        <dbReference type="ARBA" id="ARBA00022679"/>
    </source>
</evidence>
<dbReference type="AlphaFoldDB" id="D2PMQ3"/>
<dbReference type="GO" id="GO:0016747">
    <property type="term" value="F:acyltransferase activity, transferring groups other than amino-acyl groups"/>
    <property type="evidence" value="ECO:0007669"/>
    <property type="project" value="InterPro"/>
</dbReference>
<evidence type="ECO:0000259" key="3">
    <source>
        <dbReference type="PROSITE" id="PS51186"/>
    </source>
</evidence>
<dbReference type="Gene3D" id="3.40.630.30">
    <property type="match status" value="1"/>
</dbReference>
<reference evidence="4 5" key="2">
    <citation type="journal article" date="2010" name="Stand. Genomic Sci.">
        <title>Complete genome sequence of Kribbella flavida type strain (IFO 14399).</title>
        <authorList>
            <person name="Pukall R."/>
            <person name="Lapidus A."/>
            <person name="Glavina Del Rio T."/>
            <person name="Copeland A."/>
            <person name="Tice H."/>
            <person name="Cheng J.-F."/>
            <person name="Lucas S."/>
            <person name="Chen F."/>
            <person name="Nolan M."/>
            <person name="LaButti K."/>
            <person name="Pati A."/>
            <person name="Ivanova N."/>
            <person name="Mavrommatis K."/>
            <person name="Mikhailova N."/>
            <person name="Pitluck S."/>
            <person name="Bruce D."/>
            <person name="Goodwin L."/>
            <person name="Land M."/>
            <person name="Hauser L."/>
            <person name="Chang Y.-J."/>
            <person name="Jeffries C.D."/>
            <person name="Chen A."/>
            <person name="Palaniappan K."/>
            <person name="Chain P."/>
            <person name="Rohde M."/>
            <person name="Goeker M."/>
            <person name="Bristow J."/>
            <person name="Eisen J.A."/>
            <person name="Markowitz V."/>
            <person name="Hugenholtz P."/>
            <person name="Kyrpides N.C."/>
            <person name="Klenk H.-P."/>
            <person name="Brettin T."/>
        </authorList>
    </citation>
    <scope>NUCLEOTIDE SEQUENCE [LARGE SCALE GENOMIC DNA]</scope>
    <source>
        <strain evidence="5">DSM 17836 / JCM 10339 / NBRC 14399</strain>
    </source>
</reference>
<dbReference type="OrthoDB" id="9799092at2"/>
<feature type="domain" description="N-acetyltransferase" evidence="3">
    <location>
        <begin position="4"/>
        <end position="158"/>
    </location>
</feature>
<dbReference type="Pfam" id="PF00583">
    <property type="entry name" value="Acetyltransf_1"/>
    <property type="match status" value="1"/>
</dbReference>
<organism evidence="4 5">
    <name type="scientific">Kribbella flavida (strain DSM 17836 / JCM 10339 / NBRC 14399)</name>
    <dbReference type="NCBI Taxonomy" id="479435"/>
    <lineage>
        <taxon>Bacteria</taxon>
        <taxon>Bacillati</taxon>
        <taxon>Actinomycetota</taxon>
        <taxon>Actinomycetes</taxon>
        <taxon>Propionibacteriales</taxon>
        <taxon>Kribbellaceae</taxon>
        <taxon>Kribbella</taxon>
    </lineage>
</organism>
<proteinExistence type="predicted"/>
<reference evidence="5" key="1">
    <citation type="submission" date="2009-09" db="EMBL/GenBank/DDBJ databases">
        <title>The complete genome of Kribbella flavida DSM 17836.</title>
        <authorList>
            <consortium name="US DOE Joint Genome Institute (JGI-PGF)"/>
            <person name="Lucas S."/>
            <person name="Copeland A."/>
            <person name="Lapidus A."/>
            <person name="Glavina del Rio T."/>
            <person name="Dalin E."/>
            <person name="Tice H."/>
            <person name="Bruce D."/>
            <person name="Goodwin L."/>
            <person name="Pitluck S."/>
            <person name="Kyrpides N."/>
            <person name="Mavromatis K."/>
            <person name="Ivanova N."/>
            <person name="Saunders E."/>
            <person name="Brettin T."/>
            <person name="Detter J.C."/>
            <person name="Han C."/>
            <person name="Larimer F."/>
            <person name="Land M."/>
            <person name="Hauser L."/>
            <person name="Markowitz V."/>
            <person name="Cheng J.-F."/>
            <person name="Hugenholtz P."/>
            <person name="Woyke T."/>
            <person name="Wu D."/>
            <person name="Pukall R."/>
            <person name="Klenk H.-P."/>
            <person name="Eisen J.A."/>
        </authorList>
    </citation>
    <scope>NUCLEOTIDE SEQUENCE [LARGE SCALE GENOMIC DNA]</scope>
    <source>
        <strain evidence="5">DSM 17836 / JCM 10339 / NBRC 14399</strain>
    </source>
</reference>
<dbReference type="InterPro" id="IPR000182">
    <property type="entry name" value="GNAT_dom"/>
</dbReference>
<dbReference type="SUPFAM" id="SSF55729">
    <property type="entry name" value="Acyl-CoA N-acyltransferases (Nat)"/>
    <property type="match status" value="1"/>
</dbReference>
<evidence type="ECO:0000256" key="2">
    <source>
        <dbReference type="ARBA" id="ARBA00023315"/>
    </source>
</evidence>
<dbReference type="STRING" id="479435.Kfla_3548"/>
<dbReference type="EMBL" id="CP001736">
    <property type="protein sequence ID" value="ADB32605.1"/>
    <property type="molecule type" value="Genomic_DNA"/>
</dbReference>
<dbReference type="Proteomes" id="UP000007967">
    <property type="component" value="Chromosome"/>
</dbReference>
<dbReference type="HOGENOM" id="CLU_013985_36_3_11"/>